<organism evidence="7 8">
    <name type="scientific">Marinobacter lacisalsi</name>
    <dbReference type="NCBI Taxonomy" id="475979"/>
    <lineage>
        <taxon>Bacteria</taxon>
        <taxon>Pseudomonadati</taxon>
        <taxon>Pseudomonadota</taxon>
        <taxon>Gammaproteobacteria</taxon>
        <taxon>Pseudomonadales</taxon>
        <taxon>Marinobacteraceae</taxon>
        <taxon>Marinobacter</taxon>
    </lineage>
</organism>
<dbReference type="Gene3D" id="3.20.20.70">
    <property type="entry name" value="Aldolase class I"/>
    <property type="match status" value="1"/>
</dbReference>
<sequence length="338" mass="36659">MNLQDQLENTISKLTAPGKGLLAADESTATITKRLSAVGVESTEENRRQYRSLILSAPGLGESISGVILYEETLSQRDDNGTPLPQVAAHQGIVPGIKVDKGKGPMPNAPGDEITSGLDGLEERLEHYRELGARFAKWRSVYHIAEHNPGAAAIEANAEVLARYAAICQCQGVVPIVEPEVLINGSHGIDRCAEVSEAVIRAVFNALYRHGVQLETMILKPSMITPGQEHSRQASPEEVAEFTLRTFRRCVPAAVPVIHFLSGGQTPEEATLNLNAINQMAQPWTLGFSYGRALQEPAQKAWAGHAENWQAAQTALLKRARLNSRACLGEYQPTMEAA</sequence>
<evidence type="ECO:0000256" key="6">
    <source>
        <dbReference type="ARBA" id="ARBA00029799"/>
    </source>
</evidence>
<evidence type="ECO:0000313" key="8">
    <source>
        <dbReference type="Proteomes" id="UP001595798"/>
    </source>
</evidence>
<comment type="caution">
    <text evidence="7">The sequence shown here is derived from an EMBL/GenBank/DDBJ whole genome shotgun (WGS) entry which is preliminary data.</text>
</comment>
<dbReference type="InterPro" id="IPR000741">
    <property type="entry name" value="FBA_I"/>
</dbReference>
<dbReference type="PANTHER" id="PTHR11627">
    <property type="entry name" value="FRUCTOSE-BISPHOSPHATE ALDOLASE"/>
    <property type="match status" value="1"/>
</dbReference>
<protein>
    <recommendedName>
        <fullName evidence="3">fructose-bisphosphate aldolase</fullName>
        <ecNumber evidence="3">4.1.2.13</ecNumber>
    </recommendedName>
    <alternativeName>
        <fullName evidence="6">Fructose-bisphosphate aldolase class I</fullName>
    </alternativeName>
</protein>
<keyword evidence="4" id="KW-0324">Glycolysis</keyword>
<accession>A0ABV8QGW7</accession>
<keyword evidence="5 7" id="KW-0456">Lyase</keyword>
<evidence type="ECO:0000256" key="1">
    <source>
        <dbReference type="ARBA" id="ARBA00004714"/>
    </source>
</evidence>
<proteinExistence type="inferred from homology"/>
<comment type="similarity">
    <text evidence="2">Belongs to the class I fructose-bisphosphate aldolase family.</text>
</comment>
<reference evidence="8" key="1">
    <citation type="journal article" date="2019" name="Int. J. Syst. Evol. Microbiol.">
        <title>The Global Catalogue of Microorganisms (GCM) 10K type strain sequencing project: providing services to taxonomists for standard genome sequencing and annotation.</title>
        <authorList>
            <consortium name="The Broad Institute Genomics Platform"/>
            <consortium name="The Broad Institute Genome Sequencing Center for Infectious Disease"/>
            <person name="Wu L."/>
            <person name="Ma J."/>
        </authorList>
    </citation>
    <scope>NUCLEOTIDE SEQUENCE [LARGE SCALE GENOMIC DNA]</scope>
    <source>
        <strain evidence="8">CECT 7297</strain>
    </source>
</reference>
<dbReference type="CDD" id="cd00948">
    <property type="entry name" value="FBP_aldolase_I_a"/>
    <property type="match status" value="1"/>
</dbReference>
<dbReference type="GO" id="GO:0004332">
    <property type="term" value="F:fructose-bisphosphate aldolase activity"/>
    <property type="evidence" value="ECO:0007669"/>
    <property type="project" value="UniProtKB-EC"/>
</dbReference>
<evidence type="ECO:0000256" key="4">
    <source>
        <dbReference type="ARBA" id="ARBA00023152"/>
    </source>
</evidence>
<dbReference type="SUPFAM" id="SSF51569">
    <property type="entry name" value="Aldolase"/>
    <property type="match status" value="1"/>
</dbReference>
<keyword evidence="8" id="KW-1185">Reference proteome</keyword>
<evidence type="ECO:0000256" key="2">
    <source>
        <dbReference type="ARBA" id="ARBA00010387"/>
    </source>
</evidence>
<comment type="pathway">
    <text evidence="1">Carbohydrate degradation; glycolysis; D-glyceraldehyde 3-phosphate and glycerone phosphate from D-glucose: step 4/4.</text>
</comment>
<dbReference type="Pfam" id="PF00274">
    <property type="entry name" value="Glycolytic"/>
    <property type="match status" value="1"/>
</dbReference>
<evidence type="ECO:0000256" key="3">
    <source>
        <dbReference type="ARBA" id="ARBA00013068"/>
    </source>
</evidence>
<evidence type="ECO:0000313" key="7">
    <source>
        <dbReference type="EMBL" id="MFC4258835.1"/>
    </source>
</evidence>
<evidence type="ECO:0000256" key="5">
    <source>
        <dbReference type="ARBA" id="ARBA00023239"/>
    </source>
</evidence>
<dbReference type="RefSeq" id="WP_379886360.1">
    <property type="nucleotide sequence ID" value="NZ_JBHSDI010000010.1"/>
</dbReference>
<dbReference type="EMBL" id="JBHSDI010000010">
    <property type="protein sequence ID" value="MFC4258835.1"/>
    <property type="molecule type" value="Genomic_DNA"/>
</dbReference>
<dbReference type="EC" id="4.1.2.13" evidence="3"/>
<gene>
    <name evidence="7" type="ORF">ACFOZ5_07305</name>
</gene>
<dbReference type="NCBIfam" id="NF033379">
    <property type="entry name" value="FrucBisAld_I"/>
    <property type="match status" value="1"/>
</dbReference>
<dbReference type="Proteomes" id="UP001595798">
    <property type="component" value="Unassembled WGS sequence"/>
</dbReference>
<name>A0ABV8QGW7_9GAMM</name>
<dbReference type="InterPro" id="IPR013785">
    <property type="entry name" value="Aldolase_TIM"/>
</dbReference>